<dbReference type="AlphaFoldDB" id="A0A1I2NM70"/>
<dbReference type="RefSeq" id="WP_089752172.1">
    <property type="nucleotide sequence ID" value="NZ_FOOG01000019.1"/>
</dbReference>
<evidence type="ECO:0000259" key="1">
    <source>
        <dbReference type="PROSITE" id="PS51186"/>
    </source>
</evidence>
<keyword evidence="2" id="KW-0808">Transferase</keyword>
<dbReference type="InterPro" id="IPR022525">
    <property type="entry name" value="GNAT_AblB"/>
</dbReference>
<accession>A0A1I2NM70</accession>
<dbReference type="EMBL" id="FOOG01000019">
    <property type="protein sequence ID" value="SFG02797.1"/>
    <property type="molecule type" value="Genomic_DNA"/>
</dbReference>
<proteinExistence type="predicted"/>
<dbReference type="OrthoDB" id="9790652at2"/>
<sequence length="280" mass="31945">MISGDFLSTGTLMEKSYFDVEPVSRRVKVYDLPDNVSGFIEELTDAAYEKNCDKLIFYVRPGSKEESELQAHSCKIEGEIKGFFRGDDTRVYAKYLNPAREKKKEGNVIDYVKQLNHTSATNAKKLMDGYTMKWGREENAEDMAKLYRTAFAKYPTPIHNPEYILDMMKDHVHFALIFKGDKLVSACSADVFPEYKAAEFTDCATLPEHRGKGLLSHQYPFLEEKAKELGIHTMFSYTRATSMGMNIVASQQGFTYGGCMIQNSWIGTGLEDMNIWYKIL</sequence>
<protein>
    <submittedName>
        <fullName evidence="2">Beta-lysine acetyltransferase</fullName>
    </submittedName>
</protein>
<feature type="domain" description="N-acetyltransferase" evidence="1">
    <location>
        <begin position="130"/>
        <end position="280"/>
    </location>
</feature>
<dbReference type="SUPFAM" id="SSF55729">
    <property type="entry name" value="Acyl-CoA N-acyltransferases (Nat)"/>
    <property type="match status" value="1"/>
</dbReference>
<dbReference type="Pfam" id="PF00583">
    <property type="entry name" value="Acetyltransf_1"/>
    <property type="match status" value="1"/>
</dbReference>
<gene>
    <name evidence="2" type="ORF">SAMN05216353_11937</name>
</gene>
<dbReference type="NCBIfam" id="TIGR03827">
    <property type="entry name" value="GNAT_ablB"/>
    <property type="match status" value="1"/>
</dbReference>
<evidence type="ECO:0000313" key="3">
    <source>
        <dbReference type="Proteomes" id="UP000198897"/>
    </source>
</evidence>
<dbReference type="InterPro" id="IPR000182">
    <property type="entry name" value="GNAT_dom"/>
</dbReference>
<name>A0A1I2NM70_9BACI</name>
<dbReference type="GO" id="GO:0008080">
    <property type="term" value="F:N-acetyltransferase activity"/>
    <property type="evidence" value="ECO:0007669"/>
    <property type="project" value="InterPro"/>
</dbReference>
<organism evidence="2 3">
    <name type="scientific">Halobacillus alkaliphilus</name>
    <dbReference type="NCBI Taxonomy" id="396056"/>
    <lineage>
        <taxon>Bacteria</taxon>
        <taxon>Bacillati</taxon>
        <taxon>Bacillota</taxon>
        <taxon>Bacilli</taxon>
        <taxon>Bacillales</taxon>
        <taxon>Bacillaceae</taxon>
        <taxon>Halobacillus</taxon>
    </lineage>
</organism>
<dbReference type="InterPro" id="IPR016181">
    <property type="entry name" value="Acyl_CoA_acyltransferase"/>
</dbReference>
<evidence type="ECO:0000313" key="2">
    <source>
        <dbReference type="EMBL" id="SFG02797.1"/>
    </source>
</evidence>
<dbReference type="CDD" id="cd04301">
    <property type="entry name" value="NAT_SF"/>
    <property type="match status" value="1"/>
</dbReference>
<dbReference type="PROSITE" id="PS51186">
    <property type="entry name" value="GNAT"/>
    <property type="match status" value="1"/>
</dbReference>
<dbReference type="Proteomes" id="UP000198897">
    <property type="component" value="Unassembled WGS sequence"/>
</dbReference>
<keyword evidence="3" id="KW-1185">Reference proteome</keyword>
<dbReference type="Gene3D" id="3.40.630.30">
    <property type="match status" value="1"/>
</dbReference>
<reference evidence="3" key="1">
    <citation type="submission" date="2016-10" db="EMBL/GenBank/DDBJ databases">
        <authorList>
            <person name="Varghese N."/>
            <person name="Submissions S."/>
        </authorList>
    </citation>
    <scope>NUCLEOTIDE SEQUENCE [LARGE SCALE GENOMIC DNA]</scope>
    <source>
        <strain evidence="3">FP5</strain>
    </source>
</reference>